<reference evidence="1 2" key="1">
    <citation type="submission" date="2024-05" db="EMBL/GenBank/DDBJ databases">
        <authorList>
            <person name="Wallberg A."/>
        </authorList>
    </citation>
    <scope>NUCLEOTIDE SEQUENCE [LARGE SCALE GENOMIC DNA]</scope>
</reference>
<keyword evidence="2" id="KW-1185">Reference proteome</keyword>
<protein>
    <submittedName>
        <fullName evidence="1">Uncharacterized protein</fullName>
    </submittedName>
</protein>
<proteinExistence type="predicted"/>
<dbReference type="Proteomes" id="UP001497623">
    <property type="component" value="Unassembled WGS sequence"/>
</dbReference>
<name>A0AAV2SV59_MEGNR</name>
<gene>
    <name evidence="1" type="ORF">MNOR_LOCUS40721</name>
</gene>
<comment type="caution">
    <text evidence="1">The sequence shown here is derived from an EMBL/GenBank/DDBJ whole genome shotgun (WGS) entry which is preliminary data.</text>
</comment>
<evidence type="ECO:0000313" key="2">
    <source>
        <dbReference type="Proteomes" id="UP001497623"/>
    </source>
</evidence>
<organism evidence="1 2">
    <name type="scientific">Meganyctiphanes norvegica</name>
    <name type="common">Northern krill</name>
    <name type="synonym">Thysanopoda norvegica</name>
    <dbReference type="NCBI Taxonomy" id="48144"/>
    <lineage>
        <taxon>Eukaryota</taxon>
        <taxon>Metazoa</taxon>
        <taxon>Ecdysozoa</taxon>
        <taxon>Arthropoda</taxon>
        <taxon>Crustacea</taxon>
        <taxon>Multicrustacea</taxon>
        <taxon>Malacostraca</taxon>
        <taxon>Eumalacostraca</taxon>
        <taxon>Eucarida</taxon>
        <taxon>Euphausiacea</taxon>
        <taxon>Euphausiidae</taxon>
        <taxon>Meganyctiphanes</taxon>
    </lineage>
</organism>
<accession>A0AAV2SV59</accession>
<dbReference type="Gene3D" id="3.30.420.40">
    <property type="match status" value="1"/>
</dbReference>
<sequence length="128" mass="13643">SAKIWERILALGTAEQSESTLEVVPTIFGERHDPSQNGSVTNIDLGNVSLGKVTKALCKGIVTNLHSMMPQSLLIDSGIIRIVGGGSALTRNPILQKELEAQYQLPVIMDARGDACYGAALVAIISRE</sequence>
<evidence type="ECO:0000313" key="1">
    <source>
        <dbReference type="EMBL" id="CAL4241628.1"/>
    </source>
</evidence>
<feature type="non-terminal residue" evidence="1">
    <location>
        <position position="1"/>
    </location>
</feature>
<dbReference type="EMBL" id="CAXKWB010130356">
    <property type="protein sequence ID" value="CAL4241628.1"/>
    <property type="molecule type" value="Genomic_DNA"/>
</dbReference>
<dbReference type="AlphaFoldDB" id="A0AAV2SV59"/>